<keyword evidence="2" id="KW-1185">Reference proteome</keyword>
<sequence>MIRSLTQNVCNMKLDDAEYFRAKCDFGKNRMVMLLVLWSESEGNMMRMPNKPQKVHNADTRILCTEEGSAVTEGC</sequence>
<protein>
    <submittedName>
        <fullName evidence="1">Uncharacterized protein</fullName>
    </submittedName>
</protein>
<evidence type="ECO:0000313" key="1">
    <source>
        <dbReference type="EMBL" id="KAK7477042.1"/>
    </source>
</evidence>
<dbReference type="Proteomes" id="UP001519460">
    <property type="component" value="Unassembled WGS sequence"/>
</dbReference>
<organism evidence="1 2">
    <name type="scientific">Batillaria attramentaria</name>
    <dbReference type="NCBI Taxonomy" id="370345"/>
    <lineage>
        <taxon>Eukaryota</taxon>
        <taxon>Metazoa</taxon>
        <taxon>Spiralia</taxon>
        <taxon>Lophotrochozoa</taxon>
        <taxon>Mollusca</taxon>
        <taxon>Gastropoda</taxon>
        <taxon>Caenogastropoda</taxon>
        <taxon>Sorbeoconcha</taxon>
        <taxon>Cerithioidea</taxon>
        <taxon>Batillariidae</taxon>
        <taxon>Batillaria</taxon>
    </lineage>
</organism>
<accession>A0ABD0JQA4</accession>
<name>A0ABD0JQA4_9CAEN</name>
<proteinExistence type="predicted"/>
<reference evidence="1 2" key="1">
    <citation type="journal article" date="2023" name="Sci. Data">
        <title>Genome assembly of the Korean intertidal mud-creeper Batillaria attramentaria.</title>
        <authorList>
            <person name="Patra A.K."/>
            <person name="Ho P.T."/>
            <person name="Jun S."/>
            <person name="Lee S.J."/>
            <person name="Kim Y."/>
            <person name="Won Y.J."/>
        </authorList>
    </citation>
    <scope>NUCLEOTIDE SEQUENCE [LARGE SCALE GENOMIC DNA]</scope>
    <source>
        <strain evidence="1">Wonlab-2016</strain>
    </source>
</reference>
<dbReference type="AlphaFoldDB" id="A0ABD0JQA4"/>
<evidence type="ECO:0000313" key="2">
    <source>
        <dbReference type="Proteomes" id="UP001519460"/>
    </source>
</evidence>
<gene>
    <name evidence="1" type="ORF">BaRGS_00031722</name>
</gene>
<dbReference type="EMBL" id="JACVVK020000359">
    <property type="protein sequence ID" value="KAK7477042.1"/>
    <property type="molecule type" value="Genomic_DNA"/>
</dbReference>
<comment type="caution">
    <text evidence="1">The sequence shown here is derived from an EMBL/GenBank/DDBJ whole genome shotgun (WGS) entry which is preliminary data.</text>
</comment>